<dbReference type="AlphaFoldDB" id="A0A0K2VAF7"/>
<sequence>DEVISDKKVIFIKYVILYYYVYVIYIPKSLSEGTNVRQTSCKPSKATTPVIVTI</sequence>
<feature type="non-terminal residue" evidence="1">
    <location>
        <position position="1"/>
    </location>
</feature>
<organism evidence="1">
    <name type="scientific">Lepeophtheirus salmonis</name>
    <name type="common">Salmon louse</name>
    <name type="synonym">Caligus salmonis</name>
    <dbReference type="NCBI Taxonomy" id="72036"/>
    <lineage>
        <taxon>Eukaryota</taxon>
        <taxon>Metazoa</taxon>
        <taxon>Ecdysozoa</taxon>
        <taxon>Arthropoda</taxon>
        <taxon>Crustacea</taxon>
        <taxon>Multicrustacea</taxon>
        <taxon>Hexanauplia</taxon>
        <taxon>Copepoda</taxon>
        <taxon>Siphonostomatoida</taxon>
        <taxon>Caligidae</taxon>
        <taxon>Lepeophtheirus</taxon>
    </lineage>
</organism>
<dbReference type="EMBL" id="HACA01030162">
    <property type="protein sequence ID" value="CDW47523.1"/>
    <property type="molecule type" value="Transcribed_RNA"/>
</dbReference>
<evidence type="ECO:0000313" key="1">
    <source>
        <dbReference type="EMBL" id="CDW47523.1"/>
    </source>
</evidence>
<name>A0A0K2VAF7_LEPSM</name>
<proteinExistence type="predicted"/>
<protein>
    <submittedName>
        <fullName evidence="1">Uncharacterized protein</fullName>
    </submittedName>
</protein>
<reference evidence="1" key="1">
    <citation type="submission" date="2014-05" db="EMBL/GenBank/DDBJ databases">
        <authorList>
            <person name="Chronopoulou M."/>
        </authorList>
    </citation>
    <scope>NUCLEOTIDE SEQUENCE</scope>
    <source>
        <tissue evidence="1">Whole organism</tissue>
    </source>
</reference>
<accession>A0A0K2VAF7</accession>